<protein>
    <recommendedName>
        <fullName evidence="9">Fructosamine kinase family protein</fullName>
    </recommendedName>
</protein>
<evidence type="ECO:0000256" key="1">
    <source>
        <dbReference type="ARBA" id="ARBA00009460"/>
    </source>
</evidence>
<dbReference type="Gene3D" id="3.30.200.20">
    <property type="entry name" value="Phosphorylase Kinase, domain 1"/>
    <property type="match status" value="1"/>
</dbReference>
<evidence type="ECO:0000256" key="5">
    <source>
        <dbReference type="ARBA" id="ARBA00022840"/>
    </source>
</evidence>
<proteinExistence type="inferred from homology"/>
<dbReference type="PIRSF" id="PIRSF006221">
    <property type="entry name" value="Ketosamine-3-kinase"/>
    <property type="match status" value="1"/>
</dbReference>
<evidence type="ECO:0000256" key="2">
    <source>
        <dbReference type="ARBA" id="ARBA00022679"/>
    </source>
</evidence>
<dbReference type="GO" id="GO:0016301">
    <property type="term" value="F:kinase activity"/>
    <property type="evidence" value="ECO:0007669"/>
    <property type="project" value="UniProtKB-UniRule"/>
</dbReference>
<gene>
    <name evidence="7" type="ORF">C7B64_12720</name>
</gene>
<dbReference type="InterPro" id="IPR016477">
    <property type="entry name" value="Fructo-/Ketosamine-3-kinase"/>
</dbReference>
<dbReference type="Gene3D" id="3.90.1200.10">
    <property type="match status" value="1"/>
</dbReference>
<reference evidence="7 8" key="1">
    <citation type="submission" date="2018-02" db="EMBL/GenBank/DDBJ databases">
        <authorList>
            <person name="Cohen D.B."/>
            <person name="Kent A.D."/>
        </authorList>
    </citation>
    <scope>NUCLEOTIDE SEQUENCE [LARGE SCALE GENOMIC DNA]</scope>
    <source>
        <strain evidence="7 8">CCAP 1448/3</strain>
    </source>
</reference>
<keyword evidence="4 6" id="KW-0418">Kinase</keyword>
<reference evidence="7 8" key="2">
    <citation type="submission" date="2018-03" db="EMBL/GenBank/DDBJ databases">
        <title>The ancient ancestry and fast evolution of plastids.</title>
        <authorList>
            <person name="Moore K.R."/>
            <person name="Magnabosco C."/>
            <person name="Momper L."/>
            <person name="Gold D.A."/>
            <person name="Bosak T."/>
            <person name="Fournier G.P."/>
        </authorList>
    </citation>
    <scope>NUCLEOTIDE SEQUENCE [LARGE SCALE GENOMIC DNA]</scope>
    <source>
        <strain evidence="7 8">CCAP 1448/3</strain>
    </source>
</reference>
<keyword evidence="2 6" id="KW-0808">Transferase</keyword>
<dbReference type="GO" id="GO:0005524">
    <property type="term" value="F:ATP binding"/>
    <property type="evidence" value="ECO:0007669"/>
    <property type="project" value="UniProtKB-KW"/>
</dbReference>
<dbReference type="FunFam" id="3.30.200.20:FF:000264">
    <property type="entry name" value="Protein-ribulosamine 3-kinase, chloroplastic"/>
    <property type="match status" value="1"/>
</dbReference>
<dbReference type="OrthoDB" id="5291879at2"/>
<dbReference type="RefSeq" id="WP_106289033.1">
    <property type="nucleotide sequence ID" value="NZ_CAWNTC010000059.1"/>
</dbReference>
<dbReference type="EMBL" id="PVWJ01000057">
    <property type="protein sequence ID" value="PSB02521.1"/>
    <property type="molecule type" value="Genomic_DNA"/>
</dbReference>
<dbReference type="PANTHER" id="PTHR12149">
    <property type="entry name" value="FRUCTOSAMINE 3 KINASE-RELATED PROTEIN"/>
    <property type="match status" value="1"/>
</dbReference>
<dbReference type="AlphaFoldDB" id="A0A2T1C2M8"/>
<dbReference type="Proteomes" id="UP000238762">
    <property type="component" value="Unassembled WGS sequence"/>
</dbReference>
<dbReference type="GO" id="GO:0005737">
    <property type="term" value="C:cytoplasm"/>
    <property type="evidence" value="ECO:0007669"/>
    <property type="project" value="UniProtKB-ARBA"/>
</dbReference>
<evidence type="ECO:0000256" key="4">
    <source>
        <dbReference type="ARBA" id="ARBA00022777"/>
    </source>
</evidence>
<dbReference type="InterPro" id="IPR011009">
    <property type="entry name" value="Kinase-like_dom_sf"/>
</dbReference>
<organism evidence="7 8">
    <name type="scientific">Merismopedia glauca CCAP 1448/3</name>
    <dbReference type="NCBI Taxonomy" id="1296344"/>
    <lineage>
        <taxon>Bacteria</taxon>
        <taxon>Bacillati</taxon>
        <taxon>Cyanobacteriota</taxon>
        <taxon>Cyanophyceae</taxon>
        <taxon>Synechococcales</taxon>
        <taxon>Merismopediaceae</taxon>
        <taxon>Merismopedia</taxon>
    </lineage>
</organism>
<evidence type="ECO:0008006" key="9">
    <source>
        <dbReference type="Google" id="ProtNLM"/>
    </source>
</evidence>
<dbReference type="SUPFAM" id="SSF56112">
    <property type="entry name" value="Protein kinase-like (PK-like)"/>
    <property type="match status" value="1"/>
</dbReference>
<evidence type="ECO:0000313" key="7">
    <source>
        <dbReference type="EMBL" id="PSB02521.1"/>
    </source>
</evidence>
<comment type="similarity">
    <text evidence="1 6">Belongs to the fructosamine kinase family.</text>
</comment>
<sequence>MNQWTEIADCISAATGNKFTVENSRSVGGGCINQGYVISNGEANYFVKLNSASLSEMFVAEAKGLQQIASTKTIKVPQPIVWGTVENSAYLVMEYLDLGKGKSNWKEMGKQLAKMHRYPITNGEVKFGWDLNNTIGSTPQINDWMNDWGDFFAKYRIGYQLKLAKKKGGNFPQSEALLSAIPKILTNHQPQPSLVHGDLWGGNADFTSSGEPTIFDPATYIGDREVDLAMTELFGGFPREFYQAYESEFPLTPGYPQRKILYNLYHILNHFNLFGGSYASQANSTIAKLLTSDF</sequence>
<accession>A0A2T1C2M8</accession>
<evidence type="ECO:0000313" key="8">
    <source>
        <dbReference type="Proteomes" id="UP000238762"/>
    </source>
</evidence>
<name>A0A2T1C2M8_9CYAN</name>
<dbReference type="PANTHER" id="PTHR12149:SF8">
    <property type="entry name" value="PROTEIN-RIBULOSAMINE 3-KINASE"/>
    <property type="match status" value="1"/>
</dbReference>
<keyword evidence="8" id="KW-1185">Reference proteome</keyword>
<dbReference type="Pfam" id="PF03881">
    <property type="entry name" value="Fructosamin_kin"/>
    <property type="match status" value="1"/>
</dbReference>
<evidence type="ECO:0000256" key="3">
    <source>
        <dbReference type="ARBA" id="ARBA00022741"/>
    </source>
</evidence>
<comment type="caution">
    <text evidence="7">The sequence shown here is derived from an EMBL/GenBank/DDBJ whole genome shotgun (WGS) entry which is preliminary data.</text>
</comment>
<keyword evidence="3" id="KW-0547">Nucleotide-binding</keyword>
<evidence type="ECO:0000256" key="6">
    <source>
        <dbReference type="PIRNR" id="PIRNR006221"/>
    </source>
</evidence>
<keyword evidence="5" id="KW-0067">ATP-binding</keyword>